<keyword evidence="3" id="KW-1133">Transmembrane helix</keyword>
<dbReference type="PANTHER" id="PTHR21461">
    <property type="entry name" value="GLYCOSYLTRANSFERASE FAMILY 92 PROTEIN"/>
    <property type="match status" value="1"/>
</dbReference>
<evidence type="ECO:0000256" key="2">
    <source>
        <dbReference type="ARBA" id="ARBA00022692"/>
    </source>
</evidence>
<evidence type="ECO:0008006" key="6">
    <source>
        <dbReference type="Google" id="ProtNLM"/>
    </source>
</evidence>
<evidence type="ECO:0000313" key="5">
    <source>
        <dbReference type="Proteomes" id="UP000324585"/>
    </source>
</evidence>
<dbReference type="EMBL" id="VRMN01000007">
    <property type="protein sequence ID" value="KAA8493157.1"/>
    <property type="molecule type" value="Genomic_DNA"/>
</dbReference>
<evidence type="ECO:0000313" key="4">
    <source>
        <dbReference type="EMBL" id="KAA8493157.1"/>
    </source>
</evidence>
<name>A0A5J4YRV5_PORPP</name>
<organism evidence="4 5">
    <name type="scientific">Porphyridium purpureum</name>
    <name type="common">Red alga</name>
    <name type="synonym">Porphyridium cruentum</name>
    <dbReference type="NCBI Taxonomy" id="35688"/>
    <lineage>
        <taxon>Eukaryota</taxon>
        <taxon>Rhodophyta</taxon>
        <taxon>Bangiophyceae</taxon>
        <taxon>Porphyridiales</taxon>
        <taxon>Porphyridiaceae</taxon>
        <taxon>Porphyridium</taxon>
    </lineage>
</organism>
<gene>
    <name evidence="4" type="ORF">FVE85_8602</name>
</gene>
<keyword evidence="5" id="KW-1185">Reference proteome</keyword>
<dbReference type="GO" id="GO:0005737">
    <property type="term" value="C:cytoplasm"/>
    <property type="evidence" value="ECO:0007669"/>
    <property type="project" value="TreeGrafter"/>
</dbReference>
<proteinExistence type="predicted"/>
<accession>A0A5J4YRV5</accession>
<dbReference type="GO" id="GO:0016020">
    <property type="term" value="C:membrane"/>
    <property type="evidence" value="ECO:0007669"/>
    <property type="project" value="UniProtKB-SubCell"/>
</dbReference>
<dbReference type="Proteomes" id="UP000324585">
    <property type="component" value="Unassembled WGS sequence"/>
</dbReference>
<dbReference type="GO" id="GO:0016757">
    <property type="term" value="F:glycosyltransferase activity"/>
    <property type="evidence" value="ECO:0007669"/>
    <property type="project" value="TreeGrafter"/>
</dbReference>
<evidence type="ECO:0000256" key="3">
    <source>
        <dbReference type="ARBA" id="ARBA00022989"/>
    </source>
</evidence>
<protein>
    <recommendedName>
        <fullName evidence="6">Glycosyltransferase family 92 protein</fullName>
    </recommendedName>
</protein>
<comment type="subcellular location">
    <subcellularLocation>
        <location evidence="1">Membrane</location>
        <topology evidence="1">Single-pass membrane protein</topology>
    </subcellularLocation>
</comment>
<comment type="caution">
    <text evidence="4">The sequence shown here is derived from an EMBL/GenBank/DDBJ whole genome shotgun (WGS) entry which is preliminary data.</text>
</comment>
<keyword evidence="3" id="KW-0472">Membrane</keyword>
<evidence type="ECO:0000256" key="1">
    <source>
        <dbReference type="ARBA" id="ARBA00004167"/>
    </source>
</evidence>
<keyword evidence="2" id="KW-0812">Transmembrane</keyword>
<sequence length="1126" mass="128096">MIAYREVVSAASDPVPPTGSLQKSARRIELERECTKNAIYDSAERRRQARLVSLDPDFLLEYPSCRGPTNSQRLREEPPLISWSIQEGDAEASPRHSVLLMQTYLVRHQKRKGARAQVSLVSARLLVKYVGPSETSEHSWLNSGLPLRLRILRPGGATQIADAPPSFVDVQCRLRTESSPGMRVSGDDIPEPEMWFSYQCDRMQIETTQTTLGMEAQIRFDEGSGFHAEMQALYPDLSIFPENKSLTLCEFDQTFDRVKSDMAAIVTMVDADILQSQDNAGNIKDTRTAAEKLIEWIGYHLAMGAARIFLYVDNGECDRELQYFLHRFLSAHLVYCLPTYRLHVYESENEQEDDASGKHVAMVSAKEQQTSRGLRWLHELATFTIHMDRFRYSFEYMLFVQQDEFLAFRPHAHAVGTDDGGDLNVTLFDIQNRTLADSDDCAFHLNRIYLDPPSRDMRWLPRIESQFVESYEEAGTSRGSLTLFDTRNALFYAQGEMLPSKCKQKNVESDVMLLARLSSESFESNSVPENNLQRLSQPRIFDVLRQREASTRKFLKSLGTDLANELDVRRLNAVCGTYSLPREDPFGFRESFPNATVYSHTRIRTITDAVLGTAAPASAGARTTSCTSAQSLAEEFGPLMNWGDPEVVVLIDENGPEHVETHQIFLLDVYLVRAENISIPDNRMGTSEREYSVHFYVKYRGFFQRAAYSWLNQGLPFRLSWGSQTRDVACYLDPPPVMYNGEKDEMIETWFGYHCDTVLIESDDEYGRLENASIYVTESDQQLLSKTSQRFVSEGARGLTICEWDVELGILPPTHASNEVNATFALVTMVDPRYSAHSAGGRSEPSSLERLPEWLAYHFSIGFGHATVYVDGTVAQTEAVRDHLRRFVRTGRVCVFPSFRNRVLWEKPQSWMRLSPPLPTQVLRMRDHQRHVFGVHLDRFARYHHAILVSDVDEFLIINRTALLTSSECGDCADMSALDVLMMWWSGHYAFRGACEMRFVWWHYEMQPVENGTSDAASSSEQEVGHGNGTPLLLEQFGYRRLRWGPSDRGASKALTLANYTTFYSNQHGAYKYTEAGCTSKYIRAEIAHLAHLRRARVGMDRNPLEPQNLSSLASAIRETLLQFPE</sequence>
<reference evidence="5" key="1">
    <citation type="journal article" date="2019" name="Nat. Commun.">
        <title>Expansion of phycobilisome linker gene families in mesophilic red algae.</title>
        <authorList>
            <person name="Lee J."/>
            <person name="Kim D."/>
            <person name="Bhattacharya D."/>
            <person name="Yoon H.S."/>
        </authorList>
    </citation>
    <scope>NUCLEOTIDE SEQUENCE [LARGE SCALE GENOMIC DNA]</scope>
    <source>
        <strain evidence="5">CCMP 1328</strain>
    </source>
</reference>
<dbReference type="PANTHER" id="PTHR21461:SF69">
    <property type="entry name" value="GLYCOSYLTRANSFERASE FAMILY 92 PROTEIN"/>
    <property type="match status" value="1"/>
</dbReference>
<dbReference type="AlphaFoldDB" id="A0A5J4YRV5"/>